<evidence type="ECO:0000313" key="1">
    <source>
        <dbReference type="EMBL" id="KAL0105461.1"/>
    </source>
</evidence>
<sequence length="73" mass="8010">MRHDVLDFSNERSYGCARVNKCGVTLIVNGSATATQLEAREGTKFDRLFVYREVNLTPLVHGGGLSGIVVTRL</sequence>
<reference evidence="1 2" key="1">
    <citation type="submission" date="2023-03" db="EMBL/GenBank/DDBJ databases">
        <title>High recombination rates correlate with genetic variation in Cardiocondyla obscurior ants.</title>
        <authorList>
            <person name="Errbii M."/>
        </authorList>
    </citation>
    <scope>NUCLEOTIDE SEQUENCE [LARGE SCALE GENOMIC DNA]</scope>
    <source>
        <strain evidence="1">Alpha-2009</strain>
        <tissue evidence="1">Whole body</tissue>
    </source>
</reference>
<evidence type="ECO:0000313" key="2">
    <source>
        <dbReference type="Proteomes" id="UP001430953"/>
    </source>
</evidence>
<organism evidence="1 2">
    <name type="scientific">Cardiocondyla obscurior</name>
    <dbReference type="NCBI Taxonomy" id="286306"/>
    <lineage>
        <taxon>Eukaryota</taxon>
        <taxon>Metazoa</taxon>
        <taxon>Ecdysozoa</taxon>
        <taxon>Arthropoda</taxon>
        <taxon>Hexapoda</taxon>
        <taxon>Insecta</taxon>
        <taxon>Pterygota</taxon>
        <taxon>Neoptera</taxon>
        <taxon>Endopterygota</taxon>
        <taxon>Hymenoptera</taxon>
        <taxon>Apocrita</taxon>
        <taxon>Aculeata</taxon>
        <taxon>Formicoidea</taxon>
        <taxon>Formicidae</taxon>
        <taxon>Myrmicinae</taxon>
        <taxon>Cardiocondyla</taxon>
    </lineage>
</organism>
<dbReference type="Proteomes" id="UP001430953">
    <property type="component" value="Unassembled WGS sequence"/>
</dbReference>
<keyword evidence="2" id="KW-1185">Reference proteome</keyword>
<proteinExistence type="predicted"/>
<accession>A0AAW2ESU4</accession>
<dbReference type="EMBL" id="JADYXP020000019">
    <property type="protein sequence ID" value="KAL0105461.1"/>
    <property type="molecule type" value="Genomic_DNA"/>
</dbReference>
<comment type="caution">
    <text evidence="1">The sequence shown here is derived from an EMBL/GenBank/DDBJ whole genome shotgun (WGS) entry which is preliminary data.</text>
</comment>
<gene>
    <name evidence="1" type="ORF">PUN28_016850</name>
</gene>
<name>A0AAW2ESU4_9HYME</name>
<protein>
    <submittedName>
        <fullName evidence="1">Uncharacterized protein</fullName>
    </submittedName>
</protein>
<dbReference type="AlphaFoldDB" id="A0AAW2ESU4"/>